<dbReference type="InterPro" id="IPR000620">
    <property type="entry name" value="EamA_dom"/>
</dbReference>
<feature type="transmembrane region" description="Helical" evidence="1">
    <location>
        <begin position="72"/>
        <end position="93"/>
    </location>
</feature>
<dbReference type="AlphaFoldDB" id="A0A2M7CID8"/>
<organism evidence="3 4">
    <name type="scientific">Candidatus Berkelbacteria bacterium CG03_land_8_20_14_0_80_40_36</name>
    <dbReference type="NCBI Taxonomy" id="1974509"/>
    <lineage>
        <taxon>Bacteria</taxon>
        <taxon>Candidatus Berkelbacteria</taxon>
    </lineage>
</organism>
<feature type="transmembrane region" description="Helical" evidence="1">
    <location>
        <begin position="7"/>
        <end position="23"/>
    </location>
</feature>
<accession>A0A2M7CID8</accession>
<feature type="transmembrane region" description="Helical" evidence="1">
    <location>
        <begin position="99"/>
        <end position="118"/>
    </location>
</feature>
<evidence type="ECO:0000259" key="2">
    <source>
        <dbReference type="Pfam" id="PF00892"/>
    </source>
</evidence>
<protein>
    <recommendedName>
        <fullName evidence="2">EamA domain-containing protein</fullName>
    </recommendedName>
</protein>
<feature type="transmembrane region" description="Helical" evidence="1">
    <location>
        <begin position="217"/>
        <end position="236"/>
    </location>
</feature>
<proteinExistence type="predicted"/>
<evidence type="ECO:0000313" key="3">
    <source>
        <dbReference type="EMBL" id="PIV25393.1"/>
    </source>
</evidence>
<dbReference type="Proteomes" id="UP000229966">
    <property type="component" value="Unassembled WGS sequence"/>
</dbReference>
<feature type="transmembrane region" description="Helical" evidence="1">
    <location>
        <begin position="187"/>
        <end position="205"/>
    </location>
</feature>
<name>A0A2M7CID8_9BACT</name>
<feature type="transmembrane region" description="Helical" evidence="1">
    <location>
        <begin position="154"/>
        <end position="175"/>
    </location>
</feature>
<dbReference type="InterPro" id="IPR037185">
    <property type="entry name" value="EmrE-like"/>
</dbReference>
<feature type="transmembrane region" description="Helical" evidence="1">
    <location>
        <begin position="243"/>
        <end position="263"/>
    </location>
</feature>
<dbReference type="Pfam" id="PF00892">
    <property type="entry name" value="EamA"/>
    <property type="match status" value="2"/>
</dbReference>
<evidence type="ECO:0000256" key="1">
    <source>
        <dbReference type="SAM" id="Phobius"/>
    </source>
</evidence>
<evidence type="ECO:0000313" key="4">
    <source>
        <dbReference type="Proteomes" id="UP000229966"/>
    </source>
</evidence>
<feature type="transmembrane region" description="Helical" evidence="1">
    <location>
        <begin position="269"/>
        <end position="288"/>
    </location>
</feature>
<keyword evidence="1" id="KW-1133">Transmembrane helix</keyword>
<feature type="transmembrane region" description="Helical" evidence="1">
    <location>
        <begin position="125"/>
        <end position="142"/>
    </location>
</feature>
<dbReference type="GO" id="GO:0016020">
    <property type="term" value="C:membrane"/>
    <property type="evidence" value="ECO:0007669"/>
    <property type="project" value="InterPro"/>
</dbReference>
<keyword evidence="1" id="KW-0812">Transmembrane</keyword>
<feature type="transmembrane region" description="Helical" evidence="1">
    <location>
        <begin position="43"/>
        <end position="60"/>
    </location>
</feature>
<keyword evidence="1" id="KW-0472">Membrane</keyword>
<dbReference type="SUPFAM" id="SSF103481">
    <property type="entry name" value="Multidrug resistance efflux transporter EmrE"/>
    <property type="match status" value="2"/>
</dbReference>
<sequence length="306" mass="33975">MLRKTNGLYFAIATAVISGFSIWLNSYVVKFSDATVFTSSKNLLVAIFLTSILIGTKNFVKLKNLTARDWFYLISIGLIGGSIPFVLFFKGIALTSAGTAGFIHKTMFIWVAIGAIIFLKEKITVWFVAGFILLIGGNLILFKAPANFLGNGQQLIWLAVAFWTIENILVKKFFLAKKQISSIVASWGRMFFGAIFMLLYLGFLGKAGDMGEFNASQMWWILITSVLLLGYVLTWYEAVRRAPVHIVAAILVLGSPITTLIASIQKGQIAFRDLVVIAIFFLAGVFIFKSFGNMKNFQNKVLLKDN</sequence>
<dbReference type="EMBL" id="PEUM01000052">
    <property type="protein sequence ID" value="PIV25393.1"/>
    <property type="molecule type" value="Genomic_DNA"/>
</dbReference>
<feature type="domain" description="EamA" evidence="2">
    <location>
        <begin position="7"/>
        <end position="141"/>
    </location>
</feature>
<gene>
    <name evidence="3" type="ORF">COS38_01825</name>
</gene>
<comment type="caution">
    <text evidence="3">The sequence shown here is derived from an EMBL/GenBank/DDBJ whole genome shotgun (WGS) entry which is preliminary data.</text>
</comment>
<reference evidence="4" key="1">
    <citation type="submission" date="2017-09" db="EMBL/GenBank/DDBJ databases">
        <title>Depth-based differentiation of microbial function through sediment-hosted aquifers and enrichment of novel symbionts in the deep terrestrial subsurface.</title>
        <authorList>
            <person name="Probst A.J."/>
            <person name="Ladd B."/>
            <person name="Jarett J.K."/>
            <person name="Geller-Mcgrath D.E."/>
            <person name="Sieber C.M.K."/>
            <person name="Emerson J.B."/>
            <person name="Anantharaman K."/>
            <person name="Thomas B.C."/>
            <person name="Malmstrom R."/>
            <person name="Stieglmeier M."/>
            <person name="Klingl A."/>
            <person name="Woyke T."/>
            <person name="Ryan C.M."/>
            <person name="Banfield J.F."/>
        </authorList>
    </citation>
    <scope>NUCLEOTIDE SEQUENCE [LARGE SCALE GENOMIC DNA]</scope>
</reference>
<feature type="domain" description="EamA" evidence="2">
    <location>
        <begin position="154"/>
        <end position="287"/>
    </location>
</feature>